<comment type="caution">
    <text evidence="3">The sequence shown here is derived from an EMBL/GenBank/DDBJ whole genome shotgun (WGS) entry which is preliminary data.</text>
</comment>
<dbReference type="RefSeq" id="WP_006798121.1">
    <property type="nucleotide sequence ID" value="NZ_GL891979.1"/>
</dbReference>
<dbReference type="GO" id="GO:0005829">
    <property type="term" value="C:cytosol"/>
    <property type="evidence" value="ECO:0007669"/>
    <property type="project" value="TreeGrafter"/>
</dbReference>
<dbReference type="Pfam" id="PF10282">
    <property type="entry name" value="Lactonase"/>
    <property type="match status" value="1"/>
</dbReference>
<evidence type="ECO:0000256" key="1">
    <source>
        <dbReference type="ARBA" id="ARBA00005564"/>
    </source>
</evidence>
<proteinExistence type="inferred from homology"/>
<dbReference type="AlphaFoldDB" id="F5IU44"/>
<dbReference type="InterPro" id="IPR050282">
    <property type="entry name" value="Cycloisomerase_2"/>
</dbReference>
<protein>
    <recommendedName>
        <fullName evidence="5">6-phosphogluconolactonase</fullName>
    </recommendedName>
</protein>
<dbReference type="EMBL" id="ADLV01000008">
    <property type="protein sequence ID" value="EGJ99177.1"/>
    <property type="molecule type" value="Genomic_DNA"/>
</dbReference>
<dbReference type="FunFam" id="2.130.10.10:FF:000306">
    <property type="entry name" value="3-carboxymuconate cyclase"/>
    <property type="match status" value="1"/>
</dbReference>
<dbReference type="Proteomes" id="UP000004913">
    <property type="component" value="Unassembled WGS sequence"/>
</dbReference>
<dbReference type="GO" id="GO:0017057">
    <property type="term" value="F:6-phosphogluconolactonase activity"/>
    <property type="evidence" value="ECO:0007669"/>
    <property type="project" value="TreeGrafter"/>
</dbReference>
<dbReference type="InterPro" id="IPR015943">
    <property type="entry name" value="WD40/YVTN_repeat-like_dom_sf"/>
</dbReference>
<evidence type="ECO:0000313" key="3">
    <source>
        <dbReference type="EMBL" id="EGJ99177.1"/>
    </source>
</evidence>
<dbReference type="GO" id="GO:0006006">
    <property type="term" value="P:glucose metabolic process"/>
    <property type="evidence" value="ECO:0007669"/>
    <property type="project" value="UniProtKB-KW"/>
</dbReference>
<keyword evidence="2" id="KW-0313">Glucose metabolism</keyword>
<dbReference type="PANTHER" id="PTHR30344:SF1">
    <property type="entry name" value="6-PHOSPHOGLUCONOLACTONASE"/>
    <property type="match status" value="1"/>
</dbReference>
<comment type="similarity">
    <text evidence="1">Belongs to the cycloisomerase 2 family.</text>
</comment>
<dbReference type="Gene3D" id="2.130.10.10">
    <property type="entry name" value="YVTN repeat-like/Quinoprotein amine dehydrogenase"/>
    <property type="match status" value="1"/>
</dbReference>
<dbReference type="InterPro" id="IPR011048">
    <property type="entry name" value="Haem_d1_sf"/>
</dbReference>
<evidence type="ECO:0000256" key="2">
    <source>
        <dbReference type="ARBA" id="ARBA00022526"/>
    </source>
</evidence>
<gene>
    <name evidence="3" type="ORF">HMPREF9455_00611</name>
</gene>
<evidence type="ECO:0008006" key="5">
    <source>
        <dbReference type="Google" id="ProtNLM"/>
    </source>
</evidence>
<dbReference type="PANTHER" id="PTHR30344">
    <property type="entry name" value="6-PHOSPHOGLUCONOLACTONASE-RELATED"/>
    <property type="match status" value="1"/>
</dbReference>
<sequence>MKNNIHLLAGTYATGKENGIYVIRFNQNNGEYENIGKTEVDDPSYFVLSNDRKFVYSVLENEGSPSYVNAFSYNKNKEELDQKDSILSGDNGSCYITIDKDDKYVITANYGGGSISVFRIDKNGLFYKMSQLIVFEGQSVDPERQTRPHIHCVEFSPDGRYLLASDLGTDKIYQIEIDQECDECGREFIIKETIRNIKVPDGSGPRHIKFHPSGQYFYVINELSDTIITFSYNKGEILQLQEMPVVTNNARGSADVVITPDGRFLYASVRLKEDGIAIFSINSTNGILDRIDYQITGTHPRNLQITPNGKFLLAACRDSSCIEIYEIKKDTGILENINNDIQITEPACLKFI</sequence>
<accession>F5IU44</accession>
<reference evidence="3 4" key="1">
    <citation type="submission" date="2011-04" db="EMBL/GenBank/DDBJ databases">
        <title>The Genome Sequence of Dysgonomonas gadei ATCC BAA-286.</title>
        <authorList>
            <consortium name="The Broad Institute Genome Sequencing Platform"/>
            <person name="Earl A."/>
            <person name="Ward D."/>
            <person name="Feldgarden M."/>
            <person name="Gevers D."/>
            <person name="Pudlo N."/>
            <person name="Martens E."/>
            <person name="Allen-Vercoe E."/>
            <person name="Young S.K."/>
            <person name="Zeng Q."/>
            <person name="Gargeya S."/>
            <person name="Fitzgerald M."/>
            <person name="Haas B."/>
            <person name="Abouelleil A."/>
            <person name="Alvarado L."/>
            <person name="Arachchi H.M."/>
            <person name="Berlin A."/>
            <person name="Brown A."/>
            <person name="Chapman S.B."/>
            <person name="Chen Z."/>
            <person name="Dunbar C."/>
            <person name="Freedman E."/>
            <person name="Gearin G."/>
            <person name="Gellesch M."/>
            <person name="Goldberg J."/>
            <person name="Griggs A."/>
            <person name="Gujja S."/>
            <person name="Heiman D."/>
            <person name="Howarth C."/>
            <person name="Larson L."/>
            <person name="Lui A."/>
            <person name="MacDonald P.J.P."/>
            <person name="Mehta T."/>
            <person name="Montmayeur A."/>
            <person name="Murphy C."/>
            <person name="Neiman D."/>
            <person name="Pearson M."/>
            <person name="Priest M."/>
            <person name="Roberts A."/>
            <person name="Saif S."/>
            <person name="Shea T."/>
            <person name="Shenoy N."/>
            <person name="Sisk P."/>
            <person name="Stolte C."/>
            <person name="Sykes S."/>
            <person name="Yandava C."/>
            <person name="Wortman J."/>
            <person name="Nusbaum C."/>
            <person name="Birren B."/>
        </authorList>
    </citation>
    <scope>NUCLEOTIDE SEQUENCE [LARGE SCALE GENOMIC DNA]</scope>
    <source>
        <strain evidence="3 4">ATCC BAA-286</strain>
    </source>
</reference>
<organism evidence="3 4">
    <name type="scientific">Dysgonomonas gadei ATCC BAA-286</name>
    <dbReference type="NCBI Taxonomy" id="742766"/>
    <lineage>
        <taxon>Bacteria</taxon>
        <taxon>Pseudomonadati</taxon>
        <taxon>Bacteroidota</taxon>
        <taxon>Bacteroidia</taxon>
        <taxon>Bacteroidales</taxon>
        <taxon>Dysgonomonadaceae</taxon>
        <taxon>Dysgonomonas</taxon>
    </lineage>
</organism>
<keyword evidence="2" id="KW-0119">Carbohydrate metabolism</keyword>
<dbReference type="HOGENOM" id="CLU_038716_3_0_10"/>
<keyword evidence="4" id="KW-1185">Reference proteome</keyword>
<dbReference type="SUPFAM" id="SSF51004">
    <property type="entry name" value="C-terminal (heme d1) domain of cytochrome cd1-nitrite reductase"/>
    <property type="match status" value="1"/>
</dbReference>
<dbReference type="eggNOG" id="COG2706">
    <property type="taxonomic scope" value="Bacteria"/>
</dbReference>
<dbReference type="STRING" id="742766.HMPREF9455_00611"/>
<name>F5IU44_9BACT</name>
<dbReference type="InterPro" id="IPR019405">
    <property type="entry name" value="Lactonase_7-beta_prop"/>
</dbReference>
<evidence type="ECO:0000313" key="4">
    <source>
        <dbReference type="Proteomes" id="UP000004913"/>
    </source>
</evidence>